<organism evidence="4 5">
    <name type="scientific">Devosia nitrariae</name>
    <dbReference type="NCBI Taxonomy" id="2071872"/>
    <lineage>
        <taxon>Bacteria</taxon>
        <taxon>Pseudomonadati</taxon>
        <taxon>Pseudomonadota</taxon>
        <taxon>Alphaproteobacteria</taxon>
        <taxon>Hyphomicrobiales</taxon>
        <taxon>Devosiaceae</taxon>
        <taxon>Devosia</taxon>
    </lineage>
</organism>
<keyword evidence="1" id="KW-0560">Oxidoreductase</keyword>
<evidence type="ECO:0000313" key="5">
    <source>
        <dbReference type="Proteomes" id="UP001156691"/>
    </source>
</evidence>
<dbReference type="SUPFAM" id="SSF51905">
    <property type="entry name" value="FAD/NAD(P)-binding domain"/>
    <property type="match status" value="1"/>
</dbReference>
<evidence type="ECO:0000256" key="1">
    <source>
        <dbReference type="ARBA" id="ARBA00023002"/>
    </source>
</evidence>
<name>A0ABQ5W3Y3_9HYPH</name>
<keyword evidence="5" id="KW-1185">Reference proteome</keyword>
<dbReference type="InterPro" id="IPR002938">
    <property type="entry name" value="FAD-bd"/>
</dbReference>
<reference evidence="5" key="1">
    <citation type="journal article" date="2019" name="Int. J. Syst. Evol. Microbiol.">
        <title>The Global Catalogue of Microorganisms (GCM) 10K type strain sequencing project: providing services to taxonomists for standard genome sequencing and annotation.</title>
        <authorList>
            <consortium name="The Broad Institute Genomics Platform"/>
            <consortium name="The Broad Institute Genome Sequencing Center for Infectious Disease"/>
            <person name="Wu L."/>
            <person name="Ma J."/>
        </authorList>
    </citation>
    <scope>NUCLEOTIDE SEQUENCE [LARGE SCALE GENOMIC DNA]</scope>
    <source>
        <strain evidence="5">NBRC 112416</strain>
    </source>
</reference>
<comment type="caution">
    <text evidence="4">The sequence shown here is derived from an EMBL/GenBank/DDBJ whole genome shotgun (WGS) entry which is preliminary data.</text>
</comment>
<evidence type="ECO:0000259" key="3">
    <source>
        <dbReference type="Pfam" id="PF01494"/>
    </source>
</evidence>
<dbReference type="Gene3D" id="3.50.50.60">
    <property type="entry name" value="FAD/NAD(P)-binding domain"/>
    <property type="match status" value="1"/>
</dbReference>
<dbReference type="PANTHER" id="PTHR13789:SF309">
    <property type="entry name" value="PUTATIVE (AFU_ORTHOLOGUE AFUA_6G14510)-RELATED"/>
    <property type="match status" value="1"/>
</dbReference>
<keyword evidence="2" id="KW-0503">Monooxygenase</keyword>
<evidence type="ECO:0000256" key="2">
    <source>
        <dbReference type="ARBA" id="ARBA00023033"/>
    </source>
</evidence>
<gene>
    <name evidence="4" type="ORF">GCM10010862_18510</name>
</gene>
<dbReference type="Proteomes" id="UP001156691">
    <property type="component" value="Unassembled WGS sequence"/>
</dbReference>
<dbReference type="PANTHER" id="PTHR13789">
    <property type="entry name" value="MONOOXYGENASE"/>
    <property type="match status" value="1"/>
</dbReference>
<dbReference type="InterPro" id="IPR036188">
    <property type="entry name" value="FAD/NAD-bd_sf"/>
</dbReference>
<proteinExistence type="predicted"/>
<dbReference type="EMBL" id="BSNS01000008">
    <property type="protein sequence ID" value="GLQ54592.1"/>
    <property type="molecule type" value="Genomic_DNA"/>
</dbReference>
<sequence length="382" mass="41926">MRRLGHNPVIRERFEKPRPLGSGLMLQPTGQAVLDDLGLLPKIHALGAPIERLYGTDSRTGRVVLDVRYEKLRSFGRGLGLHRGALFGVLHDAVLAAGIPVRNGNEVIDLTAVAKGKRRLRFMNGEYSEDFDLIVDCLGSASSLKVHSLAPGRSRPLDYGALWATLPWCGQGFEASALMQRYQAARVMIGVLPVGREGPGTPDRAAFFWSLKPSDYEMLQRNGIDAWKQSVLVNWPETRPYLEAIKDLEALTLARYAHHTMPMPVGEGLVFVGDSAHSTSPQLGQGANMALLDARALFVALRDATDLADGLGHYARLRRRHIRLYQALSAMLTPFYQSDSPIPPMIRDFLVPYIARIPPAPQVLAAVVAGSLVSPMRKLGLS</sequence>
<dbReference type="InterPro" id="IPR050493">
    <property type="entry name" value="FAD-dep_Monooxygenase_BioMet"/>
</dbReference>
<evidence type="ECO:0000313" key="4">
    <source>
        <dbReference type="EMBL" id="GLQ54592.1"/>
    </source>
</evidence>
<protein>
    <submittedName>
        <fullName evidence="4">Glutamate synthase</fullName>
    </submittedName>
</protein>
<accession>A0ABQ5W3Y3</accession>
<dbReference type="Pfam" id="PF01494">
    <property type="entry name" value="FAD_binding_3"/>
    <property type="match status" value="1"/>
</dbReference>
<feature type="domain" description="FAD-binding" evidence="3">
    <location>
        <begin position="268"/>
        <end position="304"/>
    </location>
</feature>